<accession>A0A813ZSN8</accession>
<name>A0A813ZSN8_9BILA</name>
<gene>
    <name evidence="1" type="ORF">OXX778_LOCUS11578</name>
</gene>
<keyword evidence="2" id="KW-1185">Reference proteome</keyword>
<dbReference type="Proteomes" id="UP000663879">
    <property type="component" value="Unassembled WGS sequence"/>
</dbReference>
<dbReference type="AlphaFoldDB" id="A0A813ZSN8"/>
<reference evidence="1" key="1">
    <citation type="submission" date="2021-02" db="EMBL/GenBank/DDBJ databases">
        <authorList>
            <person name="Nowell W R."/>
        </authorList>
    </citation>
    <scope>NUCLEOTIDE SEQUENCE</scope>
    <source>
        <strain evidence="1">Ploen Becks lab</strain>
    </source>
</reference>
<comment type="caution">
    <text evidence="1">The sequence shown here is derived from an EMBL/GenBank/DDBJ whole genome shotgun (WGS) entry which is preliminary data.</text>
</comment>
<organism evidence="1 2">
    <name type="scientific">Brachionus calyciflorus</name>
    <dbReference type="NCBI Taxonomy" id="104777"/>
    <lineage>
        <taxon>Eukaryota</taxon>
        <taxon>Metazoa</taxon>
        <taxon>Spiralia</taxon>
        <taxon>Gnathifera</taxon>
        <taxon>Rotifera</taxon>
        <taxon>Eurotatoria</taxon>
        <taxon>Monogononta</taxon>
        <taxon>Pseudotrocha</taxon>
        <taxon>Ploima</taxon>
        <taxon>Brachionidae</taxon>
        <taxon>Brachionus</taxon>
    </lineage>
</organism>
<proteinExistence type="predicted"/>
<sequence length="87" mass="8674">MSCGLGLAGLSTLAHPYAYNNLGLYGGYPYGSSLGLSALNHPYAGAYAGLAHPFAYNNLGLSSLAHPYTALAASPCSAASLAAPALL</sequence>
<evidence type="ECO:0000313" key="2">
    <source>
        <dbReference type="Proteomes" id="UP000663879"/>
    </source>
</evidence>
<protein>
    <submittedName>
        <fullName evidence="1">Uncharacterized protein</fullName>
    </submittedName>
</protein>
<dbReference type="EMBL" id="CAJNOC010001976">
    <property type="protein sequence ID" value="CAF0904603.1"/>
    <property type="molecule type" value="Genomic_DNA"/>
</dbReference>
<evidence type="ECO:0000313" key="1">
    <source>
        <dbReference type="EMBL" id="CAF0904603.1"/>
    </source>
</evidence>